<evidence type="ECO:0000313" key="10">
    <source>
        <dbReference type="Proteomes" id="UP001302316"/>
    </source>
</evidence>
<dbReference type="Gene3D" id="2.60.40.4070">
    <property type="match status" value="1"/>
</dbReference>
<dbReference type="AlphaFoldDB" id="A0AAP6MLA3"/>
<feature type="domain" description="FlgD Tudor-like" evidence="8">
    <location>
        <begin position="85"/>
        <end position="219"/>
    </location>
</feature>
<organism evidence="9 10">
    <name type="scientific">Natronospira elongata</name>
    <dbReference type="NCBI Taxonomy" id="3110268"/>
    <lineage>
        <taxon>Bacteria</taxon>
        <taxon>Pseudomonadati</taxon>
        <taxon>Pseudomonadota</taxon>
        <taxon>Gammaproteobacteria</taxon>
        <taxon>Natronospirales</taxon>
        <taxon>Natronospiraceae</taxon>
        <taxon>Natronospira</taxon>
    </lineage>
</organism>
<evidence type="ECO:0000256" key="6">
    <source>
        <dbReference type="SAM" id="MobiDB-lite"/>
    </source>
</evidence>
<name>A0AAP6MLA3_9GAMM</name>
<feature type="compositionally biased region" description="Basic and acidic residues" evidence="6">
    <location>
        <begin position="9"/>
        <end position="26"/>
    </location>
</feature>
<keyword evidence="3 5" id="KW-1005">Bacterial flagellum biogenesis</keyword>
<feature type="domain" description="FlgD/Vpr Ig-like" evidence="7">
    <location>
        <begin position="112"/>
        <end position="178"/>
    </location>
</feature>
<feature type="region of interest" description="Disordered" evidence="6">
    <location>
        <begin position="1"/>
        <end position="26"/>
    </location>
</feature>
<keyword evidence="9" id="KW-0282">Flagellum</keyword>
<evidence type="ECO:0000256" key="3">
    <source>
        <dbReference type="ARBA" id="ARBA00022795"/>
    </source>
</evidence>
<evidence type="ECO:0000256" key="2">
    <source>
        <dbReference type="ARBA" id="ARBA00016013"/>
    </source>
</evidence>
<keyword evidence="9" id="KW-0966">Cell projection</keyword>
<dbReference type="InterPro" id="IPR005648">
    <property type="entry name" value="FlgD"/>
</dbReference>
<proteinExistence type="inferred from homology"/>
<evidence type="ECO:0000259" key="7">
    <source>
        <dbReference type="Pfam" id="PF13860"/>
    </source>
</evidence>
<dbReference type="InterPro" id="IPR025963">
    <property type="entry name" value="FLgD_Tudor"/>
</dbReference>
<evidence type="ECO:0000256" key="5">
    <source>
        <dbReference type="RuleBase" id="RU362076"/>
    </source>
</evidence>
<comment type="function">
    <text evidence="4 5">Required for flagellar hook formation. May act as a scaffolding protein.</text>
</comment>
<evidence type="ECO:0000256" key="1">
    <source>
        <dbReference type="ARBA" id="ARBA00010577"/>
    </source>
</evidence>
<dbReference type="InterPro" id="IPR025965">
    <property type="entry name" value="FlgD/Vpr_Ig-like"/>
</dbReference>
<reference evidence="9 10" key="1">
    <citation type="submission" date="2023-12" db="EMBL/GenBank/DDBJ databases">
        <title>Whole-genome sequencing of halo(alkali)philic microorganisms from hypersaline lakes.</title>
        <authorList>
            <person name="Sorokin D.Y."/>
            <person name="Merkel A.Y."/>
            <person name="Messina E."/>
            <person name="Yakimov M."/>
        </authorList>
    </citation>
    <scope>NUCLEOTIDE SEQUENCE [LARGE SCALE GENOMIC DNA]</scope>
    <source>
        <strain evidence="9 10">AB-CW1</strain>
    </source>
</reference>
<protein>
    <recommendedName>
        <fullName evidence="2 5">Basal-body rod modification protein FlgD</fullName>
    </recommendedName>
</protein>
<comment type="caution">
    <text evidence="9">The sequence shown here is derived from an EMBL/GenBank/DDBJ whole genome shotgun (WGS) entry which is preliminary data.</text>
</comment>
<dbReference type="Gene3D" id="2.30.30.910">
    <property type="match status" value="1"/>
</dbReference>
<comment type="similarity">
    <text evidence="1 5">Belongs to the FlgD family.</text>
</comment>
<keyword evidence="10" id="KW-1185">Reference proteome</keyword>
<dbReference type="Pfam" id="PF03963">
    <property type="entry name" value="FlgD"/>
    <property type="match status" value="1"/>
</dbReference>
<dbReference type="RefSeq" id="WP_346049238.1">
    <property type="nucleotide sequence ID" value="NZ_JAYGII010000001.1"/>
</dbReference>
<dbReference type="GO" id="GO:0044781">
    <property type="term" value="P:bacterial-type flagellum organization"/>
    <property type="evidence" value="ECO:0007669"/>
    <property type="project" value="UniProtKB-UniRule"/>
</dbReference>
<evidence type="ECO:0000259" key="8">
    <source>
        <dbReference type="Pfam" id="PF13861"/>
    </source>
</evidence>
<dbReference type="Proteomes" id="UP001302316">
    <property type="component" value="Unassembled WGS sequence"/>
</dbReference>
<dbReference type="EMBL" id="JAYGII010000001">
    <property type="protein sequence ID" value="MEA5444237.1"/>
    <property type="molecule type" value="Genomic_DNA"/>
</dbReference>
<dbReference type="Pfam" id="PF13860">
    <property type="entry name" value="FlgD_ig"/>
    <property type="match status" value="1"/>
</dbReference>
<evidence type="ECO:0000313" key="9">
    <source>
        <dbReference type="EMBL" id="MEA5444237.1"/>
    </source>
</evidence>
<gene>
    <name evidence="9" type="ORF">VCB98_00200</name>
</gene>
<keyword evidence="9" id="KW-0969">Cilium</keyword>
<sequence>MNGNPFEELGLRTREDQQGSKGKGNDELGQEQFLKLMIAQFQNQDPFDPMENGEFLGQLAQFSTVSGINELKNGFSDLAGAMQSSQALQASSLVGSTVLVEADGGFMHEEIGMSGAVKLDGSANDVVVDILDQNGERIRRMHLGSHGEGMARFHWDGLDDQGQPVQAGPYRVDASVIRGDSTESGQALINHMVDSVTLDRSGRGVSLNTAAGEYRLSDVHEFL</sequence>
<accession>A0AAP6MLA3</accession>
<evidence type="ECO:0000256" key="4">
    <source>
        <dbReference type="ARBA" id="ARBA00024746"/>
    </source>
</evidence>
<dbReference type="Pfam" id="PF13861">
    <property type="entry name" value="FLgD_tudor"/>
    <property type="match status" value="1"/>
</dbReference>